<dbReference type="SUPFAM" id="SSF46785">
    <property type="entry name" value="Winged helix' DNA-binding domain"/>
    <property type="match status" value="2"/>
</dbReference>
<dbReference type="KEGG" id="abi:Aboo_0021"/>
<dbReference type="InterPro" id="IPR036390">
    <property type="entry name" value="WH_DNA-bd_sf"/>
</dbReference>
<dbReference type="GeneID" id="8826955"/>
<dbReference type="HOGENOM" id="CLU_770736_0_0_2"/>
<gene>
    <name evidence="1" type="ordered locus">Aboo_0021</name>
</gene>
<dbReference type="InterPro" id="IPR036388">
    <property type="entry name" value="WH-like_DNA-bd_sf"/>
</dbReference>
<reference evidence="1" key="1">
    <citation type="submission" date="2010-02" db="EMBL/GenBank/DDBJ databases">
        <title>Complete sequence of Aciduliprofundum boonei T469.</title>
        <authorList>
            <consortium name="US DOE Joint Genome Institute"/>
            <person name="Lucas S."/>
            <person name="Copeland A."/>
            <person name="Lapidus A."/>
            <person name="Cheng J.-F."/>
            <person name="Bruce D."/>
            <person name="Goodwin L."/>
            <person name="Pitluck S."/>
            <person name="Saunders E."/>
            <person name="Detter J.C."/>
            <person name="Han C."/>
            <person name="Tapia R."/>
            <person name="Land M."/>
            <person name="Hauser L."/>
            <person name="Kyrpides N."/>
            <person name="Mikhailova N."/>
            <person name="Flores G."/>
            <person name="Reysenbach A.-L."/>
            <person name="Woyke T."/>
        </authorList>
    </citation>
    <scope>NUCLEOTIDE SEQUENCE</scope>
    <source>
        <strain evidence="1">T469</strain>
    </source>
</reference>
<dbReference type="OrthoDB" id="165520at2157"/>
<dbReference type="Gene3D" id="1.10.10.10">
    <property type="entry name" value="Winged helix-like DNA-binding domain superfamily/Winged helix DNA-binding domain"/>
    <property type="match status" value="2"/>
</dbReference>
<organism evidence="1 2">
    <name type="scientific">Aciduliprofundum boonei (strain DSM 19572 / T469)</name>
    <dbReference type="NCBI Taxonomy" id="439481"/>
    <lineage>
        <taxon>Archaea</taxon>
        <taxon>Methanobacteriati</taxon>
        <taxon>Thermoplasmatota</taxon>
        <taxon>DHVE2 group</taxon>
        <taxon>Candidatus Aciduliprofundum</taxon>
    </lineage>
</organism>
<dbReference type="AlphaFoldDB" id="B5IFE0"/>
<proteinExistence type="predicted"/>
<dbReference type="Pfam" id="PF13412">
    <property type="entry name" value="HTH_24"/>
    <property type="match status" value="1"/>
</dbReference>
<dbReference type="RefSeq" id="WP_008085442.1">
    <property type="nucleotide sequence ID" value="NC_013926.1"/>
</dbReference>
<protein>
    <submittedName>
        <fullName evidence="1">Transcriptional regulator, TrmB</fullName>
    </submittedName>
</protein>
<accession>B5IFE0</accession>
<sequence>MKLNDVEKRIICALCKNPDMSARELAEFLDLNYWTVYKSINKMRGKGIFKETIIPNFKALGFELLVIGYGSLTKKKMDVLQEVKTLKTNLKFSSGVFYSFAESYRGFVLAVSKNYTEVVKGLIYAERLIRVREFLKGENTEMVILPFEITEIPLFFDYSNLICKEFKLDLEKRGERKERMKKLSMKNAKVMMEIVKNPEAKILHIAKRLNMAPQSVSKIKDRLFAEGYVSKKIIPNLPLLGYDVLVFAHWNSNPEVMEKMQNIKIEALGYDMSNVIFTAYNSLEGVAIAPFKSLKESRDIVSFFENFGEETGVLTKEPNILFLSLQEGVAMRDHEYYPILASIFK</sequence>
<keyword evidence="2" id="KW-1185">Reference proteome</keyword>
<dbReference type="eggNOG" id="arCOG01580">
    <property type="taxonomic scope" value="Archaea"/>
</dbReference>
<evidence type="ECO:0000313" key="2">
    <source>
        <dbReference type="Proteomes" id="UP000001400"/>
    </source>
</evidence>
<name>B5IFE0_ACIB4</name>
<dbReference type="Proteomes" id="UP000001400">
    <property type="component" value="Chromosome"/>
</dbReference>
<dbReference type="EMBL" id="CP001941">
    <property type="protein sequence ID" value="ADD07833.1"/>
    <property type="molecule type" value="Genomic_DNA"/>
</dbReference>
<evidence type="ECO:0000313" key="1">
    <source>
        <dbReference type="EMBL" id="ADD07833.1"/>
    </source>
</evidence>